<dbReference type="Proteomes" id="UP000887159">
    <property type="component" value="Unassembled WGS sequence"/>
</dbReference>
<dbReference type="AlphaFoldDB" id="A0A8X7BF04"/>
<evidence type="ECO:0000313" key="2">
    <source>
        <dbReference type="Proteomes" id="UP000887159"/>
    </source>
</evidence>
<organism evidence="1 2">
    <name type="scientific">Trichonephila clavipes</name>
    <name type="common">Golden silk orbweaver</name>
    <name type="synonym">Nephila clavipes</name>
    <dbReference type="NCBI Taxonomy" id="2585209"/>
    <lineage>
        <taxon>Eukaryota</taxon>
        <taxon>Metazoa</taxon>
        <taxon>Ecdysozoa</taxon>
        <taxon>Arthropoda</taxon>
        <taxon>Chelicerata</taxon>
        <taxon>Arachnida</taxon>
        <taxon>Araneae</taxon>
        <taxon>Araneomorphae</taxon>
        <taxon>Entelegynae</taxon>
        <taxon>Araneoidea</taxon>
        <taxon>Nephilidae</taxon>
        <taxon>Trichonephila</taxon>
    </lineage>
</organism>
<sequence length="103" mass="11800">MGRNGKKMPKTLSSLRTDYFFETITARPIKYCQIFWNKTKMVLRKSPLNVWDPYPSFPNEQGVKAQRLKMAKMQKSAGKIALSVLTMSDRLPGRGTNNHLHTA</sequence>
<accession>A0A8X7BF04</accession>
<proteinExistence type="predicted"/>
<name>A0A8X7BF04_TRICX</name>
<reference evidence="1" key="1">
    <citation type="submission" date="2020-08" db="EMBL/GenBank/DDBJ databases">
        <title>Multicomponent nature underlies the extraordinary mechanical properties of spider dragline silk.</title>
        <authorList>
            <person name="Kono N."/>
            <person name="Nakamura H."/>
            <person name="Mori M."/>
            <person name="Yoshida Y."/>
            <person name="Ohtoshi R."/>
            <person name="Malay A.D."/>
            <person name="Moran D.A.P."/>
            <person name="Tomita M."/>
            <person name="Numata K."/>
            <person name="Arakawa K."/>
        </authorList>
    </citation>
    <scope>NUCLEOTIDE SEQUENCE</scope>
</reference>
<gene>
    <name evidence="1" type="ORF">TNCV_4719811</name>
</gene>
<dbReference type="EMBL" id="BMAU01021387">
    <property type="protein sequence ID" value="GFY28848.1"/>
    <property type="molecule type" value="Genomic_DNA"/>
</dbReference>
<comment type="caution">
    <text evidence="1">The sequence shown here is derived from an EMBL/GenBank/DDBJ whole genome shotgun (WGS) entry which is preliminary data.</text>
</comment>
<evidence type="ECO:0000313" key="1">
    <source>
        <dbReference type="EMBL" id="GFY28848.1"/>
    </source>
</evidence>
<keyword evidence="2" id="KW-1185">Reference proteome</keyword>
<protein>
    <submittedName>
        <fullName evidence="1">Uncharacterized protein</fullName>
    </submittedName>
</protein>